<evidence type="ECO:0000313" key="4">
    <source>
        <dbReference type="Proteomes" id="UP001164693"/>
    </source>
</evidence>
<dbReference type="SUPFAM" id="SSF55073">
    <property type="entry name" value="Nucleotide cyclase"/>
    <property type="match status" value="1"/>
</dbReference>
<dbReference type="Pfam" id="PF00990">
    <property type="entry name" value="GGDEF"/>
    <property type="match status" value="1"/>
</dbReference>
<feature type="transmembrane region" description="Helical" evidence="1">
    <location>
        <begin position="52"/>
        <end position="71"/>
    </location>
</feature>
<accession>A0ABY7JYS4</accession>
<dbReference type="RefSeq" id="WP_269444262.1">
    <property type="nucleotide sequence ID" value="NZ_CP097463.1"/>
</dbReference>
<keyword evidence="1" id="KW-0472">Membrane</keyword>
<gene>
    <name evidence="3" type="ORF">M6B22_02845</name>
</gene>
<feature type="transmembrane region" description="Helical" evidence="1">
    <location>
        <begin position="125"/>
        <end position="145"/>
    </location>
</feature>
<dbReference type="CDD" id="cd01949">
    <property type="entry name" value="GGDEF"/>
    <property type="match status" value="1"/>
</dbReference>
<dbReference type="InterPro" id="IPR043128">
    <property type="entry name" value="Rev_trsase/Diguanyl_cyclase"/>
</dbReference>
<feature type="transmembrane region" description="Helical" evidence="1">
    <location>
        <begin position="151"/>
        <end position="171"/>
    </location>
</feature>
<dbReference type="SMART" id="SM00267">
    <property type="entry name" value="GGDEF"/>
    <property type="match status" value="1"/>
</dbReference>
<feature type="transmembrane region" description="Helical" evidence="1">
    <location>
        <begin position="21"/>
        <end position="40"/>
    </location>
</feature>
<dbReference type="Proteomes" id="UP001164693">
    <property type="component" value="Chromosome"/>
</dbReference>
<sequence length="360" mass="37501">MTSVYVLGAFVPRNPAVARQVLFALTVAATGVTLVFSVLAPRTLFPANQSAGVTGTCVAVCLFLLALACDLRFRRRDAVWAWAAFPFLAVAAITGLDLLSADASVAAQVFFLLPVLYAGAQLHYVGVACVSAAVTAGVTIVNVALGSGWTAIANTCFVAATLAVTAGALAVGGRRTDLLIAQLEKQATVDPLTGLFTRRALDRAAELNQSTDELGLLVLDLDNFKKVNDVHGHLAGDAVLQQLSALLTDLSRHTDAIARMGGDEIAMLLPGCSLDAAYAIADEVLRAIRSHRFDVSMSTMTRSHAPTVLRLTASVGVAHLPTHSDTLAGLYAVADAGLYEAKAGGRDQVGGLSRKDPHAA</sequence>
<keyword evidence="1" id="KW-1133">Transmembrane helix</keyword>
<dbReference type="NCBIfam" id="TIGR00254">
    <property type="entry name" value="GGDEF"/>
    <property type="match status" value="1"/>
</dbReference>
<keyword evidence="1" id="KW-0812">Transmembrane</keyword>
<reference evidence="3" key="1">
    <citation type="submission" date="2022-05" db="EMBL/GenBank/DDBJ databases">
        <title>Jatrophihabitans sp. SB3-54 whole genome sequence.</title>
        <authorList>
            <person name="Suh M.K."/>
            <person name="Eom M.K."/>
            <person name="Kim J.S."/>
            <person name="Kim H.S."/>
            <person name="Do H.E."/>
            <person name="Shin Y.K."/>
            <person name="Lee J.-S."/>
        </authorList>
    </citation>
    <scope>NUCLEOTIDE SEQUENCE</scope>
    <source>
        <strain evidence="3">SB3-54</strain>
    </source>
</reference>
<dbReference type="PANTHER" id="PTHR45138">
    <property type="entry name" value="REGULATORY COMPONENTS OF SENSORY TRANSDUCTION SYSTEM"/>
    <property type="match status" value="1"/>
</dbReference>
<evidence type="ECO:0000259" key="2">
    <source>
        <dbReference type="PROSITE" id="PS50887"/>
    </source>
</evidence>
<protein>
    <submittedName>
        <fullName evidence="3">GGDEF domain-containing protein</fullName>
    </submittedName>
</protein>
<keyword evidence="4" id="KW-1185">Reference proteome</keyword>
<evidence type="ECO:0000313" key="3">
    <source>
        <dbReference type="EMBL" id="WAX57715.1"/>
    </source>
</evidence>
<name>A0ABY7JYS4_9ACTN</name>
<feature type="transmembrane region" description="Helical" evidence="1">
    <location>
        <begin position="78"/>
        <end position="95"/>
    </location>
</feature>
<proteinExistence type="predicted"/>
<dbReference type="EMBL" id="CP097463">
    <property type="protein sequence ID" value="WAX57715.1"/>
    <property type="molecule type" value="Genomic_DNA"/>
</dbReference>
<organism evidence="3 4">
    <name type="scientific">Jatrophihabitans cynanchi</name>
    <dbReference type="NCBI Taxonomy" id="2944128"/>
    <lineage>
        <taxon>Bacteria</taxon>
        <taxon>Bacillati</taxon>
        <taxon>Actinomycetota</taxon>
        <taxon>Actinomycetes</taxon>
        <taxon>Jatrophihabitantales</taxon>
        <taxon>Jatrophihabitantaceae</taxon>
        <taxon>Jatrophihabitans</taxon>
    </lineage>
</organism>
<dbReference type="Gene3D" id="3.30.70.270">
    <property type="match status" value="1"/>
</dbReference>
<dbReference type="PANTHER" id="PTHR45138:SF9">
    <property type="entry name" value="DIGUANYLATE CYCLASE DGCM-RELATED"/>
    <property type="match status" value="1"/>
</dbReference>
<evidence type="ECO:0000256" key="1">
    <source>
        <dbReference type="SAM" id="Phobius"/>
    </source>
</evidence>
<dbReference type="InterPro" id="IPR000160">
    <property type="entry name" value="GGDEF_dom"/>
</dbReference>
<dbReference type="InterPro" id="IPR029787">
    <property type="entry name" value="Nucleotide_cyclase"/>
</dbReference>
<dbReference type="InterPro" id="IPR050469">
    <property type="entry name" value="Diguanylate_Cyclase"/>
</dbReference>
<feature type="domain" description="GGDEF" evidence="2">
    <location>
        <begin position="212"/>
        <end position="354"/>
    </location>
</feature>
<dbReference type="PROSITE" id="PS50887">
    <property type="entry name" value="GGDEF"/>
    <property type="match status" value="1"/>
</dbReference>